<dbReference type="GO" id="GO:0034069">
    <property type="term" value="F:aminoglycoside N-acetyltransferase activity"/>
    <property type="evidence" value="ECO:0007669"/>
    <property type="project" value="TreeGrafter"/>
</dbReference>
<dbReference type="RefSeq" id="WP_113606410.1">
    <property type="nucleotide sequence ID" value="NZ_POAF01000001.1"/>
</dbReference>
<dbReference type="InterPro" id="IPR036527">
    <property type="entry name" value="SCP2_sterol-bd_dom_sf"/>
</dbReference>
<evidence type="ECO:0000313" key="6">
    <source>
        <dbReference type="EMBL" id="RBM04093.1"/>
    </source>
</evidence>
<comment type="caution">
    <text evidence="6">The sequence shown here is derived from an EMBL/GenBank/DDBJ whole genome shotgun (WGS) entry which is preliminary data.</text>
</comment>
<feature type="binding site" evidence="3">
    <location>
        <begin position="115"/>
        <end position="120"/>
    </location>
    <ligand>
        <name>acetyl-CoA</name>
        <dbReference type="ChEBI" id="CHEBI:57288"/>
    </ligand>
</feature>
<accession>A0A365YQ02</accession>
<evidence type="ECO:0000256" key="2">
    <source>
        <dbReference type="ARBA" id="ARBA00023315"/>
    </source>
</evidence>
<dbReference type="SUPFAM" id="SSF55718">
    <property type="entry name" value="SCP-like"/>
    <property type="match status" value="1"/>
</dbReference>
<dbReference type="InterPro" id="IPR022902">
    <property type="entry name" value="NAcTrfase_Eis"/>
</dbReference>
<proteinExistence type="inferred from homology"/>
<dbReference type="InterPro" id="IPR016181">
    <property type="entry name" value="Acyl_CoA_acyltransferase"/>
</dbReference>
<feature type="binding site" evidence="3">
    <location>
        <begin position="107"/>
        <end position="109"/>
    </location>
    <ligand>
        <name>acetyl-CoA</name>
        <dbReference type="ChEBI" id="CHEBI:57288"/>
    </ligand>
</feature>
<keyword evidence="7" id="KW-1185">Reference proteome</keyword>
<dbReference type="Pfam" id="PF13527">
    <property type="entry name" value="Acetyltransf_9"/>
    <property type="match status" value="1"/>
</dbReference>
<dbReference type="Pfam" id="PF17668">
    <property type="entry name" value="Acetyltransf_17"/>
    <property type="match status" value="1"/>
</dbReference>
<name>A0A365YQ02_9MICC</name>
<dbReference type="HAMAP" id="MF_01812">
    <property type="entry name" value="Eis"/>
    <property type="match status" value="1"/>
</dbReference>
<dbReference type="InterPro" id="IPR051554">
    <property type="entry name" value="Acetyltransferase_Eis"/>
</dbReference>
<dbReference type="Gene3D" id="3.40.630.30">
    <property type="match status" value="2"/>
</dbReference>
<dbReference type="InterPro" id="IPR025559">
    <property type="entry name" value="Eis_dom"/>
</dbReference>
<feature type="active site" description="Proton donor" evidence="3">
    <location>
        <position position="148"/>
    </location>
</feature>
<dbReference type="Proteomes" id="UP000252167">
    <property type="component" value="Unassembled WGS sequence"/>
</dbReference>
<dbReference type="SUPFAM" id="SSF55729">
    <property type="entry name" value="Acyl-CoA N-acyltransferases (Nat)"/>
    <property type="match status" value="1"/>
</dbReference>
<dbReference type="Pfam" id="PF13530">
    <property type="entry name" value="SCP2_2"/>
    <property type="match status" value="1"/>
</dbReference>
<dbReference type="PANTHER" id="PTHR37817:SF1">
    <property type="entry name" value="N-ACETYLTRANSFERASE EIS"/>
    <property type="match status" value="1"/>
</dbReference>
<dbReference type="Gene3D" id="3.30.1050.10">
    <property type="entry name" value="SCP2 sterol-binding domain"/>
    <property type="match status" value="1"/>
</dbReference>
<dbReference type="PANTHER" id="PTHR37817">
    <property type="entry name" value="N-ACETYLTRANSFERASE EIS"/>
    <property type="match status" value="1"/>
</dbReference>
<sequence length="432" mass="46485">MNPATPEGIELEFIGSGLVDGQPSASWLLLERAIARGFHESSADADGRKILAELDEQDEVQSILAFDRTAAAPSLHAADPVGTYSYFAGTLNVGGPQLLEVHEITSVTVSPTHRRRGILRSMITTHLDRAAADGVPVAVLTASEATIYGRFGFGVAAERCRFELKSGQGAQFRAPASGTVQAVAPSAMAEQVAQLYREHHLATLGSVSNNSFDLGRATGRWESYDNLKPAAKLRGALHYDANGTLDGFITYTFEGWKQEEPAMSIGTLCTVNETARCELVAYLCDHDLIERVTGRGPVDDVLPTALRNTRDYKTTARGDHLWVRILDVPAALGARSYRRDARVVLQVDDDLGYAAGTWVLETTAGVMSVQHADEAAADARLDARDLATLYLGTRSATHLAGAGLLAEHRAGALDDLDALFTCPRTPYCQADF</sequence>
<dbReference type="AlphaFoldDB" id="A0A365YQ02"/>
<dbReference type="EMBL" id="POAF01000001">
    <property type="protein sequence ID" value="RBM04093.1"/>
    <property type="molecule type" value="Genomic_DNA"/>
</dbReference>
<feature type="active site" description="Proton acceptor; via carboxylate" evidence="3">
    <location>
        <position position="432"/>
    </location>
</feature>
<feature type="domain" description="Enhanced intracellular survival protein" evidence="4">
    <location>
        <begin position="328"/>
        <end position="428"/>
    </location>
</feature>
<reference evidence="6 7" key="1">
    <citation type="submission" date="2018-01" db="EMBL/GenBank/DDBJ databases">
        <title>Glutamicibacter soli strain NHPC-3 Whole genome sequence and assembly.</title>
        <authorList>
            <person name="Choudhury P."/>
            <person name="Gupta D."/>
            <person name="Sengupta K."/>
            <person name="Jawed A."/>
            <person name="Sultana N."/>
            <person name="Saha P."/>
        </authorList>
    </citation>
    <scope>NUCLEOTIDE SEQUENCE [LARGE SCALE GENOMIC DNA]</scope>
    <source>
        <strain evidence="6 7">NHPC-3</strain>
    </source>
</reference>
<feature type="binding site" evidence="3">
    <location>
        <begin position="143"/>
        <end position="144"/>
    </location>
    <ligand>
        <name>acetyl-CoA</name>
        <dbReference type="ChEBI" id="CHEBI:57288"/>
    </ligand>
</feature>
<comment type="subunit">
    <text evidence="3">Homohexamer; trimer of dimers.</text>
</comment>
<keyword evidence="1 3" id="KW-0808">Transferase</keyword>
<evidence type="ECO:0000256" key="1">
    <source>
        <dbReference type="ARBA" id="ARBA00022679"/>
    </source>
</evidence>
<protein>
    <submittedName>
        <fullName evidence="6">GNAT family N-acetyltransferase</fullName>
    </submittedName>
</protein>
<dbReference type="InterPro" id="IPR041380">
    <property type="entry name" value="Acetyltransf_17"/>
</dbReference>
<organism evidence="6 7">
    <name type="scientific">Glutamicibacter soli</name>
    <dbReference type="NCBI Taxonomy" id="453836"/>
    <lineage>
        <taxon>Bacteria</taxon>
        <taxon>Bacillati</taxon>
        <taxon>Actinomycetota</taxon>
        <taxon>Actinomycetes</taxon>
        <taxon>Micrococcales</taxon>
        <taxon>Micrococcaceae</taxon>
        <taxon>Glutamicibacter</taxon>
    </lineage>
</organism>
<evidence type="ECO:0000259" key="4">
    <source>
        <dbReference type="Pfam" id="PF13530"/>
    </source>
</evidence>
<feature type="domain" description="Eis-like acetyltransferase" evidence="5">
    <location>
        <begin position="215"/>
        <end position="325"/>
    </location>
</feature>
<evidence type="ECO:0000313" key="7">
    <source>
        <dbReference type="Proteomes" id="UP000252167"/>
    </source>
</evidence>
<gene>
    <name evidence="6" type="ORF">C1H84_01995</name>
</gene>
<dbReference type="GO" id="GO:0030649">
    <property type="term" value="P:aminoglycoside antibiotic catabolic process"/>
    <property type="evidence" value="ECO:0007669"/>
    <property type="project" value="TreeGrafter"/>
</dbReference>
<evidence type="ECO:0000256" key="3">
    <source>
        <dbReference type="HAMAP-Rule" id="MF_01812"/>
    </source>
</evidence>
<comment type="similarity">
    <text evidence="3">Belongs to the acetyltransferase Eis family.</text>
</comment>
<keyword evidence="2 3" id="KW-0012">Acyltransferase</keyword>
<evidence type="ECO:0000259" key="5">
    <source>
        <dbReference type="Pfam" id="PF17668"/>
    </source>
</evidence>